<name>A0A127I2R5_PSEAZ</name>
<evidence type="ECO:0008006" key="3">
    <source>
        <dbReference type="Google" id="ProtNLM"/>
    </source>
</evidence>
<reference evidence="1 2" key="1">
    <citation type="submission" date="2016-02" db="EMBL/GenBank/DDBJ databases">
        <title>Complete genome sequence of Pseudomonas azotoformans S4.</title>
        <authorList>
            <person name="Fang Y."/>
            <person name="Wu L."/>
            <person name="Feng G."/>
        </authorList>
    </citation>
    <scope>NUCLEOTIDE SEQUENCE [LARGE SCALE GENOMIC DNA]</scope>
    <source>
        <strain evidence="1 2">S4</strain>
    </source>
</reference>
<proteinExistence type="predicted"/>
<accession>A0A127I2R5</accession>
<dbReference type="RefSeq" id="WP_061437161.1">
    <property type="nucleotide sequence ID" value="NZ_CP014546.1"/>
</dbReference>
<dbReference type="PROSITE" id="PS51257">
    <property type="entry name" value="PROKAR_LIPOPROTEIN"/>
    <property type="match status" value="1"/>
</dbReference>
<gene>
    <name evidence="1" type="ORF">AYR47_23510</name>
</gene>
<evidence type="ECO:0000313" key="1">
    <source>
        <dbReference type="EMBL" id="AMN81089.1"/>
    </source>
</evidence>
<dbReference type="AlphaFoldDB" id="A0A127I2R5"/>
<dbReference type="EMBL" id="CP014546">
    <property type="protein sequence ID" value="AMN81089.1"/>
    <property type="molecule type" value="Genomic_DNA"/>
</dbReference>
<dbReference type="Proteomes" id="UP000070516">
    <property type="component" value="Chromosome"/>
</dbReference>
<evidence type="ECO:0000313" key="2">
    <source>
        <dbReference type="Proteomes" id="UP000070516"/>
    </source>
</evidence>
<dbReference type="KEGG" id="pazo:AYR47_23510"/>
<protein>
    <recommendedName>
        <fullName evidence="3">Lipoprotein</fullName>
    </recommendedName>
</protein>
<sequence>MRFITPLLLIGGIATLAGCATQKAKIDQMFALALSQPLVENSIVREGDTLSFEVLMPTLPNNPVRRTLQFEAACSSTQLHLLYMDAVKRLYPGSVGRYASAQKLSPELHATLATNQTFVRACAETPKPDWRLVQANERGDQVLIDANSIKTVNGETRFWAAFDNPTVLNDLPYNAPYAQKRERFAVSCKNGTYMELAGYDIDANNRVSDGRVDSFPTPQNIAGSNADYALLFNNVCTSPEKIATLPAFKPRMKAPTTIALTSVQPAVLAAITQLNLDKPAHSFKYVQFVGTSNYRGKTSDNKSTQFVSQDAPSGQLALATRGDGYESQAVSWRNLFHLVSKATYGGSGMAESSTLTQLSFTGNWKALPLGETVTYTTARSSLNSLIGSSNSSLTTRCQVERELQASELNAKLSGTAKALSCRSDGDKYNRVNHLYFLADYAYFFESSTDKNEFFYSDSRIDRFE</sequence>
<organism evidence="1 2">
    <name type="scientific">Pseudomonas azotoformans</name>
    <dbReference type="NCBI Taxonomy" id="47878"/>
    <lineage>
        <taxon>Bacteria</taxon>
        <taxon>Pseudomonadati</taxon>
        <taxon>Pseudomonadota</taxon>
        <taxon>Gammaproteobacteria</taxon>
        <taxon>Pseudomonadales</taxon>
        <taxon>Pseudomonadaceae</taxon>
        <taxon>Pseudomonas</taxon>
    </lineage>
</organism>